<dbReference type="Pfam" id="PF05016">
    <property type="entry name" value="ParE_toxin"/>
    <property type="match status" value="1"/>
</dbReference>
<dbReference type="Gene3D" id="3.30.2310.20">
    <property type="entry name" value="RelE-like"/>
    <property type="match status" value="1"/>
</dbReference>
<dbReference type="AlphaFoldDB" id="A0A177NGH3"/>
<comment type="caution">
    <text evidence="2">The sequence shown here is derived from an EMBL/GenBank/DDBJ whole genome shotgun (WGS) entry which is preliminary data.</text>
</comment>
<protein>
    <submittedName>
        <fullName evidence="2">Plasmid stabilization protein</fullName>
    </submittedName>
</protein>
<dbReference type="STRING" id="980561.A1359_06565"/>
<keyword evidence="1" id="KW-1277">Toxin-antitoxin system</keyword>
<accession>A0A177NGH3</accession>
<dbReference type="EMBL" id="LUUI01000090">
    <property type="protein sequence ID" value="OAI17148.1"/>
    <property type="molecule type" value="Genomic_DNA"/>
</dbReference>
<dbReference type="InterPro" id="IPR035093">
    <property type="entry name" value="RelE/ParE_toxin_dom_sf"/>
</dbReference>
<dbReference type="OrthoDB" id="516834at2"/>
<evidence type="ECO:0000313" key="2">
    <source>
        <dbReference type="EMBL" id="OAI17148.1"/>
    </source>
</evidence>
<dbReference type="InterPro" id="IPR007712">
    <property type="entry name" value="RelE/ParE_toxin"/>
</dbReference>
<proteinExistence type="predicted"/>
<sequence>MSLPVDFTAEAIQDLSAIARYTDDTWGREQAFRYAELLNKRFLAIAEGRLFSKVLFPKYPQVRVCRCEHHYIFFMHPPESRKPVILAVLHERMNLLARLKDRL</sequence>
<keyword evidence="3" id="KW-1185">Reference proteome</keyword>
<reference evidence="2 3" key="1">
    <citation type="submission" date="2016-03" db="EMBL/GenBank/DDBJ databases">
        <authorList>
            <person name="Ploux O."/>
        </authorList>
    </citation>
    <scope>NUCLEOTIDE SEQUENCE [LARGE SCALE GENOMIC DNA]</scope>
    <source>
        <strain evidence="2 3">R-45370</strain>
    </source>
</reference>
<dbReference type="Proteomes" id="UP000078476">
    <property type="component" value="Unassembled WGS sequence"/>
</dbReference>
<evidence type="ECO:0000256" key="1">
    <source>
        <dbReference type="ARBA" id="ARBA00022649"/>
    </source>
</evidence>
<evidence type="ECO:0000313" key="3">
    <source>
        <dbReference type="Proteomes" id="UP000078476"/>
    </source>
</evidence>
<gene>
    <name evidence="2" type="ORF">A1359_06565</name>
</gene>
<dbReference type="RefSeq" id="WP_066980270.1">
    <property type="nucleotide sequence ID" value="NZ_LUUI01000090.1"/>
</dbReference>
<name>A0A177NGH3_9GAMM</name>
<organism evidence="2 3">
    <name type="scientific">Methylomonas lenta</name>
    <dbReference type="NCBI Taxonomy" id="980561"/>
    <lineage>
        <taxon>Bacteria</taxon>
        <taxon>Pseudomonadati</taxon>
        <taxon>Pseudomonadota</taxon>
        <taxon>Gammaproteobacteria</taxon>
        <taxon>Methylococcales</taxon>
        <taxon>Methylococcaceae</taxon>
        <taxon>Methylomonas</taxon>
    </lineage>
</organism>